<keyword evidence="4" id="KW-0788">Thiol protease</keyword>
<accession>A0ABM9N0V3</accession>
<dbReference type="Gene3D" id="3.90.1720.10">
    <property type="entry name" value="endopeptidase domain like (from Nostoc punctiforme)"/>
    <property type="match status" value="1"/>
</dbReference>
<feature type="compositionally biased region" description="Polar residues" evidence="5">
    <location>
        <begin position="290"/>
        <end position="306"/>
    </location>
</feature>
<dbReference type="InterPro" id="IPR008044">
    <property type="entry name" value="Phage_lysin"/>
</dbReference>
<evidence type="ECO:0000313" key="7">
    <source>
        <dbReference type="EMBL" id="CAK1252999.1"/>
    </source>
</evidence>
<comment type="caution">
    <text evidence="7">The sequence shown here is derived from an EMBL/GenBank/DDBJ whole genome shotgun (WGS) entry which is preliminary data.</text>
</comment>
<evidence type="ECO:0000259" key="6">
    <source>
        <dbReference type="PROSITE" id="PS51935"/>
    </source>
</evidence>
<dbReference type="InterPro" id="IPR000064">
    <property type="entry name" value="NLP_P60_dom"/>
</dbReference>
<sequence>MTDNKQDVTPRHRLMFTAGATTLAATGAVFGAAVLNQNQTASADQVQGQTQVQAGQQSQWQANSLDQVKAAVAKQGQENNIHGYAAQWGDTLEVIAQAYGLSTDQAAQQLGLDDQGLLISGYRLGDQAQVIQKLKSTGALVSSGVVQTSQGQTDQSNLVLMQKGAPTVDAAQVAADSQVNSQAQSQSNSQTGSQTAATAAAQSVAESQSLSVTSSQSAAVSANQAQTSQKFSVSDSQQVSTNQANLLGQSATQVTGSQTADLNSQTQSLSQAQAAASQSVSSQTAGSQTVASRGGNSQAATSQVAGSQTAASEAASSESAASQVPASQTVASEAPASQASASQTVVSEAPASQAPASQTAVSEAPASQASTSQTVVSEVPASQAPASQAPASTSAAAQPTATTNKVNTEQVINWFYDHQGKLTYSMTGSRDGADGTADCSGAMTEALYEAGASKPAYLYNTDSLHGYLEQNGYQLISTNTPWDAQRGDIVIWGQQGASGGSAGHVQIIVSNDPNARAISVNYVTGGQTGTAVQEWNYDAAYNYTANANGGSLAYYVYRQV</sequence>
<evidence type="ECO:0000313" key="8">
    <source>
        <dbReference type="Proteomes" id="UP001314166"/>
    </source>
</evidence>
<organism evidence="7 8">
    <name type="scientific">Fructobacillus evanidus</name>
    <dbReference type="NCBI Taxonomy" id="3064281"/>
    <lineage>
        <taxon>Bacteria</taxon>
        <taxon>Bacillati</taxon>
        <taxon>Bacillota</taxon>
        <taxon>Bacilli</taxon>
        <taxon>Lactobacillales</taxon>
        <taxon>Lactobacillaceae</taxon>
        <taxon>Fructobacillus</taxon>
    </lineage>
</organism>
<gene>
    <name evidence="7" type="ORF">R55214_HHFBAMCI_01436</name>
</gene>
<evidence type="ECO:0000256" key="2">
    <source>
        <dbReference type="ARBA" id="ARBA00022670"/>
    </source>
</evidence>
<evidence type="ECO:0000256" key="4">
    <source>
        <dbReference type="ARBA" id="ARBA00022807"/>
    </source>
</evidence>
<keyword evidence="2" id="KW-0645">Protease</keyword>
<feature type="region of interest" description="Disordered" evidence="5">
    <location>
        <begin position="285"/>
        <end position="404"/>
    </location>
</feature>
<feature type="compositionally biased region" description="Polar residues" evidence="5">
    <location>
        <begin position="365"/>
        <end position="376"/>
    </location>
</feature>
<dbReference type="RefSeq" id="WP_338344276.1">
    <property type="nucleotide sequence ID" value="NZ_CAUZLH010000009.1"/>
</dbReference>
<dbReference type="Proteomes" id="UP001314166">
    <property type="component" value="Unassembled WGS sequence"/>
</dbReference>
<name>A0ABM9N0V3_9LACO</name>
<dbReference type="EMBL" id="CAUZMB010000011">
    <property type="protein sequence ID" value="CAK1252999.1"/>
    <property type="molecule type" value="Genomic_DNA"/>
</dbReference>
<evidence type="ECO:0000256" key="5">
    <source>
        <dbReference type="SAM" id="MobiDB-lite"/>
    </source>
</evidence>
<evidence type="ECO:0000256" key="1">
    <source>
        <dbReference type="ARBA" id="ARBA00007074"/>
    </source>
</evidence>
<evidence type="ECO:0000256" key="3">
    <source>
        <dbReference type="ARBA" id="ARBA00022801"/>
    </source>
</evidence>
<reference evidence="7 8" key="1">
    <citation type="submission" date="2023-10" db="EMBL/GenBank/DDBJ databases">
        <authorList>
            <person name="Botero Cardona J."/>
        </authorList>
    </citation>
    <scope>NUCLEOTIDE SEQUENCE [LARGE SCALE GENOMIC DNA]</scope>
    <source>
        <strain evidence="7 8">R-55214</strain>
    </source>
</reference>
<comment type="similarity">
    <text evidence="1">Belongs to the peptidase C40 family.</text>
</comment>
<keyword evidence="3" id="KW-0378">Hydrolase</keyword>
<keyword evidence="8" id="KW-1185">Reference proteome</keyword>
<protein>
    <submittedName>
        <fullName evidence="7">NlpC_P60 family (NlpC)</fullName>
    </submittedName>
</protein>
<proteinExistence type="inferred from homology"/>
<feature type="compositionally biased region" description="Low complexity" evidence="5">
    <location>
        <begin position="380"/>
        <end position="403"/>
    </location>
</feature>
<dbReference type="Pfam" id="PF05382">
    <property type="entry name" value="Amidase_5"/>
    <property type="match status" value="1"/>
</dbReference>
<feature type="domain" description="NlpC/P60" evidence="6">
    <location>
        <begin position="401"/>
        <end position="555"/>
    </location>
</feature>
<dbReference type="PROSITE" id="PS51935">
    <property type="entry name" value="NLPC_P60"/>
    <property type="match status" value="1"/>
</dbReference>
<dbReference type="SUPFAM" id="SSF54001">
    <property type="entry name" value="Cysteine proteinases"/>
    <property type="match status" value="1"/>
</dbReference>
<dbReference type="InterPro" id="IPR038765">
    <property type="entry name" value="Papain-like_cys_pep_sf"/>
</dbReference>
<feature type="compositionally biased region" description="Low complexity" evidence="5">
    <location>
        <begin position="307"/>
        <end position="362"/>
    </location>
</feature>